<keyword evidence="2" id="KW-0808">Transferase</keyword>
<dbReference type="InterPro" id="IPR000182">
    <property type="entry name" value="GNAT_dom"/>
</dbReference>
<dbReference type="EMBL" id="JBHSEF010000021">
    <property type="protein sequence ID" value="MFC4354978.1"/>
    <property type="molecule type" value="Genomic_DNA"/>
</dbReference>
<evidence type="ECO:0000313" key="3">
    <source>
        <dbReference type="Proteomes" id="UP001595733"/>
    </source>
</evidence>
<dbReference type="Pfam" id="PF13508">
    <property type="entry name" value="Acetyltransf_7"/>
    <property type="match status" value="1"/>
</dbReference>
<dbReference type="SUPFAM" id="SSF55729">
    <property type="entry name" value="Acyl-CoA N-acyltransferases (Nat)"/>
    <property type="match status" value="1"/>
</dbReference>
<dbReference type="InterPro" id="IPR016181">
    <property type="entry name" value="Acyl_CoA_acyltransferase"/>
</dbReference>
<keyword evidence="2" id="KW-0012">Acyltransferase</keyword>
<evidence type="ECO:0000259" key="1">
    <source>
        <dbReference type="PROSITE" id="PS51186"/>
    </source>
</evidence>
<dbReference type="EC" id="2.3.-.-" evidence="2"/>
<dbReference type="CDD" id="cd04301">
    <property type="entry name" value="NAT_SF"/>
    <property type="match status" value="1"/>
</dbReference>
<sequence length="153" mass="17817">MEVIYRLANLADASALADMRFDFTAEDYNIDASEEARQEFHQTFLAQADDLFGSDRWAIWVAEVEGELVSHIYLQKIDKIVRPERMPYPFYYMTNVYTKPDFRGKGIGGELIEHANAWLTDQRAEFTMVWPSEGGRKFYESHGYKTLNDPMAR</sequence>
<accession>A0ABV8UWS3</accession>
<dbReference type="Proteomes" id="UP001595733">
    <property type="component" value="Unassembled WGS sequence"/>
</dbReference>
<keyword evidence="3" id="KW-1185">Reference proteome</keyword>
<protein>
    <submittedName>
        <fullName evidence="2">GNAT family N-acetyltransferase</fullName>
        <ecNumber evidence="2">2.3.-.-</ecNumber>
    </submittedName>
</protein>
<dbReference type="PROSITE" id="PS51186">
    <property type="entry name" value="GNAT"/>
    <property type="match status" value="1"/>
</dbReference>
<feature type="domain" description="N-acetyltransferase" evidence="1">
    <location>
        <begin position="3"/>
        <end position="153"/>
    </location>
</feature>
<reference evidence="3" key="1">
    <citation type="journal article" date="2019" name="Int. J. Syst. Evol. Microbiol.">
        <title>The Global Catalogue of Microorganisms (GCM) 10K type strain sequencing project: providing services to taxonomists for standard genome sequencing and annotation.</title>
        <authorList>
            <consortium name="The Broad Institute Genomics Platform"/>
            <consortium name="The Broad Institute Genome Sequencing Center for Infectious Disease"/>
            <person name="Wu L."/>
            <person name="Ma J."/>
        </authorList>
    </citation>
    <scope>NUCLEOTIDE SEQUENCE [LARGE SCALE GENOMIC DNA]</scope>
    <source>
        <strain evidence="3">CCUG 50353</strain>
    </source>
</reference>
<dbReference type="RefSeq" id="WP_378141282.1">
    <property type="nucleotide sequence ID" value="NZ_JBHSEF010000021.1"/>
</dbReference>
<comment type="caution">
    <text evidence="2">The sequence shown here is derived from an EMBL/GenBank/DDBJ whole genome shotgun (WGS) entry which is preliminary data.</text>
</comment>
<dbReference type="GO" id="GO:0016746">
    <property type="term" value="F:acyltransferase activity"/>
    <property type="evidence" value="ECO:0007669"/>
    <property type="project" value="UniProtKB-KW"/>
</dbReference>
<gene>
    <name evidence="2" type="ORF">ACFO0S_07960</name>
</gene>
<name>A0ABV8UWS3_9BACL</name>
<proteinExistence type="predicted"/>
<organism evidence="2 3">
    <name type="scientific">Chryseomicrobium palamuruense</name>
    <dbReference type="NCBI Taxonomy" id="682973"/>
    <lineage>
        <taxon>Bacteria</taxon>
        <taxon>Bacillati</taxon>
        <taxon>Bacillota</taxon>
        <taxon>Bacilli</taxon>
        <taxon>Bacillales</taxon>
        <taxon>Caryophanaceae</taxon>
        <taxon>Chryseomicrobium</taxon>
    </lineage>
</organism>
<evidence type="ECO:0000313" key="2">
    <source>
        <dbReference type="EMBL" id="MFC4354978.1"/>
    </source>
</evidence>
<dbReference type="Gene3D" id="3.40.630.30">
    <property type="match status" value="1"/>
</dbReference>